<name>A0A1E3Q771_LIPST</name>
<dbReference type="STRING" id="675824.A0A1E3Q771"/>
<feature type="domain" description="SWIM-type" evidence="2">
    <location>
        <begin position="632"/>
        <end position="665"/>
    </location>
</feature>
<dbReference type="AlphaFoldDB" id="A0A1E3Q771"/>
<keyword evidence="1" id="KW-0479">Metal-binding</keyword>
<evidence type="ECO:0000259" key="2">
    <source>
        <dbReference type="PROSITE" id="PS50966"/>
    </source>
</evidence>
<dbReference type="EMBL" id="KV454294">
    <property type="protein sequence ID" value="ODQ73344.1"/>
    <property type="molecule type" value="Genomic_DNA"/>
</dbReference>
<dbReference type="OrthoDB" id="4364923at2759"/>
<dbReference type="GO" id="GO:0008270">
    <property type="term" value="F:zinc ion binding"/>
    <property type="evidence" value="ECO:0007669"/>
    <property type="project" value="UniProtKB-KW"/>
</dbReference>
<evidence type="ECO:0000313" key="4">
    <source>
        <dbReference type="Proteomes" id="UP000094385"/>
    </source>
</evidence>
<protein>
    <recommendedName>
        <fullName evidence="2">SWIM-type domain-containing protein</fullName>
    </recommendedName>
</protein>
<gene>
    <name evidence="3" type="ORF">LIPSTDRAFT_71736</name>
</gene>
<keyword evidence="1" id="KW-0862">Zinc</keyword>
<accession>A0A1E3Q771</accession>
<dbReference type="Proteomes" id="UP000094385">
    <property type="component" value="Unassembled WGS sequence"/>
</dbReference>
<evidence type="ECO:0000256" key="1">
    <source>
        <dbReference type="PROSITE-ProRule" id="PRU00325"/>
    </source>
</evidence>
<keyword evidence="1" id="KW-0863">Zinc-finger</keyword>
<keyword evidence="4" id="KW-1185">Reference proteome</keyword>
<organism evidence="3 4">
    <name type="scientific">Lipomyces starkeyi NRRL Y-11557</name>
    <dbReference type="NCBI Taxonomy" id="675824"/>
    <lineage>
        <taxon>Eukaryota</taxon>
        <taxon>Fungi</taxon>
        <taxon>Dikarya</taxon>
        <taxon>Ascomycota</taxon>
        <taxon>Saccharomycotina</taxon>
        <taxon>Lipomycetes</taxon>
        <taxon>Lipomycetales</taxon>
        <taxon>Lipomycetaceae</taxon>
        <taxon>Lipomyces</taxon>
    </lineage>
</organism>
<reference evidence="3 4" key="1">
    <citation type="journal article" date="2016" name="Proc. Natl. Acad. Sci. U.S.A.">
        <title>Comparative genomics of biotechnologically important yeasts.</title>
        <authorList>
            <person name="Riley R."/>
            <person name="Haridas S."/>
            <person name="Wolfe K.H."/>
            <person name="Lopes M.R."/>
            <person name="Hittinger C.T."/>
            <person name="Goeker M."/>
            <person name="Salamov A.A."/>
            <person name="Wisecaver J.H."/>
            <person name="Long T.M."/>
            <person name="Calvey C.H."/>
            <person name="Aerts A.L."/>
            <person name="Barry K.W."/>
            <person name="Choi C."/>
            <person name="Clum A."/>
            <person name="Coughlan A.Y."/>
            <person name="Deshpande S."/>
            <person name="Douglass A.P."/>
            <person name="Hanson S.J."/>
            <person name="Klenk H.-P."/>
            <person name="LaButti K.M."/>
            <person name="Lapidus A."/>
            <person name="Lindquist E.A."/>
            <person name="Lipzen A.M."/>
            <person name="Meier-Kolthoff J.P."/>
            <person name="Ohm R.A."/>
            <person name="Otillar R.P."/>
            <person name="Pangilinan J.L."/>
            <person name="Peng Y."/>
            <person name="Rokas A."/>
            <person name="Rosa C.A."/>
            <person name="Scheuner C."/>
            <person name="Sibirny A.A."/>
            <person name="Slot J.C."/>
            <person name="Stielow J.B."/>
            <person name="Sun H."/>
            <person name="Kurtzman C.P."/>
            <person name="Blackwell M."/>
            <person name="Grigoriev I.V."/>
            <person name="Jeffries T.W."/>
        </authorList>
    </citation>
    <scope>NUCLEOTIDE SEQUENCE [LARGE SCALE GENOMIC DNA]</scope>
    <source>
        <strain evidence="3 4">NRRL Y-11557</strain>
    </source>
</reference>
<evidence type="ECO:0000313" key="3">
    <source>
        <dbReference type="EMBL" id="ODQ73344.1"/>
    </source>
</evidence>
<dbReference type="InterPro" id="IPR007527">
    <property type="entry name" value="Znf_SWIM"/>
</dbReference>
<sequence>MNVTLSKAPDGREKSIRATKRTSYGLDEQFESHDDFIEIISSFMEQHDSHAFDADAHSLRFRATLAECFVIENDVSVGSCAQTNDQSLQKRAIKCFRNDIFVCTGYYFHLRRCNERVDGPRFSLTCSRSNERRTGERDPSSLRENFFECHGDLHISFSKSNRSATIIYDHKCHAEAPKFRITEEIQQYIKAQQLLAPRQIYQNLIQLADTPQFAKTDLHTITRQQVYNVWLSLAKREWERDGTDDFRSAQLLVGEHSGFQLVPGLQEPGVSLAFATPCFTDMVKYDRAKMTEIFIDSTFGTNTHGYELYCVITEYDLVSIPLSYLLLDTRDVQEVGKRGSRLTTWLMALRDAGLKPGVVHTDKDFAEVTAAAIAFKRENPGYKHHLCLWHSLRAIDQHITGKARPSGSDAIENARSSIRSSALPSYLRFLSEEADWILSKGHTKLCTSEQAGNIRSMVKRHLLRHPILPKVVYDNTIAPQALVFETYEYIHASSVRELLDYCKSIGQPKLFRYFWNNWYRPEYGGIASRWEIASLCGRPDSDTTIPISRTTMRIESHWRILKRDYASRFVRPRLDVLCYIVITGLVRSRIHLQRQVQLGREKPSSYKDFVQLWRKCAEVVDNSAILKRAEIYHTDKDKWVCSCPSFVLNSRYICKHLVSFYSSRFDNNGPFVVRLPPTFNPELFQERWPLVKFNEHELIGPDIIGQGVELNDCADEETNSLTYAEELASLQLLPAEDPEGAEEDDEEAMEILRVMHWASGEQCKFNPRMQRNICSFIPNKKAFLAQFKRPYEEALGHSRSIADNTMRKAPRTYFHMRPQNQSR</sequence>
<dbReference type="PROSITE" id="PS50966">
    <property type="entry name" value="ZF_SWIM"/>
    <property type="match status" value="1"/>
</dbReference>
<proteinExistence type="predicted"/>